<accession>A0AAU9XHD9</accession>
<keyword evidence="2" id="KW-1185">Reference proteome</keyword>
<organism evidence="1 2">
    <name type="scientific">Pocillopora meandrina</name>
    <dbReference type="NCBI Taxonomy" id="46732"/>
    <lineage>
        <taxon>Eukaryota</taxon>
        <taxon>Metazoa</taxon>
        <taxon>Cnidaria</taxon>
        <taxon>Anthozoa</taxon>
        <taxon>Hexacorallia</taxon>
        <taxon>Scleractinia</taxon>
        <taxon>Astrocoeniina</taxon>
        <taxon>Pocilloporidae</taxon>
        <taxon>Pocillopora</taxon>
    </lineage>
</organism>
<comment type="caution">
    <text evidence="1">The sequence shown here is derived from an EMBL/GenBank/DDBJ whole genome shotgun (WGS) entry which is preliminary data.</text>
</comment>
<dbReference type="EMBL" id="CALNXJ010000043">
    <property type="protein sequence ID" value="CAH3147685.1"/>
    <property type="molecule type" value="Genomic_DNA"/>
</dbReference>
<reference evidence="1 2" key="1">
    <citation type="submission" date="2022-05" db="EMBL/GenBank/DDBJ databases">
        <authorList>
            <consortium name="Genoscope - CEA"/>
            <person name="William W."/>
        </authorList>
    </citation>
    <scope>NUCLEOTIDE SEQUENCE [LARGE SCALE GENOMIC DNA]</scope>
</reference>
<evidence type="ECO:0000313" key="1">
    <source>
        <dbReference type="EMBL" id="CAH3147685.1"/>
    </source>
</evidence>
<name>A0AAU9XHD9_9CNID</name>
<dbReference type="Proteomes" id="UP001159428">
    <property type="component" value="Unassembled WGS sequence"/>
</dbReference>
<dbReference type="AlphaFoldDB" id="A0AAU9XHD9"/>
<protein>
    <recommendedName>
        <fullName evidence="3">DDE-1 domain-containing protein</fullName>
    </recommendedName>
</protein>
<sequence length="89" mass="10472">MQKKEKSQYGLGRQVKAMMRDCTVQLTIFADGTGQRTPDGEKRQYDPRVVVKFQENTWCNEEIIVFWLRNMLKKPNMFGQPGDRLLAYL</sequence>
<gene>
    <name evidence="1" type="ORF">PMEA_00023556</name>
</gene>
<evidence type="ECO:0000313" key="2">
    <source>
        <dbReference type="Proteomes" id="UP001159428"/>
    </source>
</evidence>
<proteinExistence type="predicted"/>
<evidence type="ECO:0008006" key="3">
    <source>
        <dbReference type="Google" id="ProtNLM"/>
    </source>
</evidence>